<reference evidence="4 5" key="1">
    <citation type="submission" date="2016-02" db="EMBL/GenBank/DDBJ databases">
        <title>Genome sequence of Tissierella creatinophila DSM 6911.</title>
        <authorList>
            <person name="Poehlein A."/>
            <person name="Daniel R."/>
        </authorList>
    </citation>
    <scope>NUCLEOTIDE SEQUENCE [LARGE SCALE GENOMIC DNA]</scope>
    <source>
        <strain evidence="4 5">DSM 6911</strain>
    </source>
</reference>
<dbReference type="RefSeq" id="WP_075725194.1">
    <property type="nucleotide sequence ID" value="NZ_LTDM01000010.1"/>
</dbReference>
<evidence type="ECO:0000256" key="1">
    <source>
        <dbReference type="SAM" id="MobiDB-lite"/>
    </source>
</evidence>
<dbReference type="InterPro" id="IPR010768">
    <property type="entry name" value="GATase1-like"/>
</dbReference>
<dbReference type="EMBL" id="LTDM01000010">
    <property type="protein sequence ID" value="OLS03274.1"/>
    <property type="molecule type" value="Genomic_DNA"/>
</dbReference>
<dbReference type="CDD" id="cd00198">
    <property type="entry name" value="vWFA"/>
    <property type="match status" value="2"/>
</dbReference>
<feature type="transmembrane region" description="Helical" evidence="2">
    <location>
        <begin position="820"/>
        <end position="838"/>
    </location>
</feature>
<dbReference type="OrthoDB" id="9781333at2"/>
<feature type="domain" description="VWFA" evidence="3">
    <location>
        <begin position="408"/>
        <end position="578"/>
    </location>
</feature>
<dbReference type="Gene3D" id="3.40.50.410">
    <property type="entry name" value="von Willebrand factor, type A domain"/>
    <property type="match status" value="2"/>
</dbReference>
<keyword evidence="2" id="KW-0472">Membrane</keyword>
<keyword evidence="2" id="KW-0812">Transmembrane</keyword>
<gene>
    <name evidence="4" type="ORF">TICRE_07020</name>
</gene>
<dbReference type="PROSITE" id="PS50234">
    <property type="entry name" value="VWFA"/>
    <property type="match status" value="1"/>
</dbReference>
<evidence type="ECO:0000313" key="5">
    <source>
        <dbReference type="Proteomes" id="UP000186112"/>
    </source>
</evidence>
<dbReference type="PANTHER" id="PTHR37947">
    <property type="entry name" value="BLL2462 PROTEIN"/>
    <property type="match status" value="1"/>
</dbReference>
<dbReference type="Pfam" id="PF07090">
    <property type="entry name" value="GATase1_like"/>
    <property type="match status" value="1"/>
</dbReference>
<name>A0A1U7M7G4_TISCR</name>
<organism evidence="4 5">
    <name type="scientific">Tissierella creatinophila DSM 6911</name>
    <dbReference type="NCBI Taxonomy" id="1123403"/>
    <lineage>
        <taxon>Bacteria</taxon>
        <taxon>Bacillati</taxon>
        <taxon>Bacillota</taxon>
        <taxon>Tissierellia</taxon>
        <taxon>Tissierellales</taxon>
        <taxon>Tissierellaceae</taxon>
        <taxon>Tissierella</taxon>
    </lineage>
</organism>
<sequence length="922" mass="103584">MAIDFINKSLLILLPIALFIVFYFKDGLNRLNDRRKKAVLILRVLIVTFIVLSIAGISIKKYTKEISTIFLVDLSESARDSREKFKEFIENSSEKKSDNDKIGIVTFGQETEVEASLKDEIKNGEFQTKINGRFTDIENALKVSRGLLPDDSMKRIVLMTDGYENLGDSLLESELIKSNNIDFKVLNLEQEQKEEVQIDKIDIPKRLYENQSFDVAISISSNVKTNGVITLYSDGKVVGERNVNVEKGVNRFIFKDTALNGGFRTYKAIVDTKNDTITQNNEYSTFGQVEGSANVLLIDGEENGGRELEKILKASNIGVDYIKDKEVPRNISTISKYKSIIMSDVSLENINNEFVNSLSKYVKDYGGGLVVTGGENSYALGGYYQTPLEEMLPVDMEMKVKGEVPSLGLVLVIDKSGSMEGGQGGSSKIEVAKDAAIKAVNSLKSKDKIGVVAFDGNAQWVVELEENQKKEDIIADIGSIRAAGGTSILPALNQAYQGLKDTNTKLKHIILLTDGQAERYGYDTLIEKMKEENITISTVAVGSDSDTRLLENIADDGKGRYYFVDEYDSIPKIFTKETFLASKSYINNETFTPVVGSYNDIINPFSEGIPSVDGYIGATNKERAEKILITDKGDPLLSTWQYGLGRTVAWTSDVNGKWTSSYLQTPEGIEFFKNIVQWTFPRIYEEDIIVETNSMGNREEIIVKNNGNLNKELKTKANIITPDLETINLDLKTTKPGEFKESFKADKNGVYLLKINQYKEDKLINSTNYATSINYSNEYNINNNQNKLNTLVDESNGMFINSPDEVFKGDIEKVYGTRDLSQILLFLSLILILLDIALRRLNIRFKKMEILEENIIKYSKNIKLKKHKDKLKVKTETKNKKSKDPINISKKDDETGDSKDNPEKPQNNLDTSRLLKAKDKKK</sequence>
<keyword evidence="2" id="KW-1133">Transmembrane helix</keyword>
<dbReference type="SUPFAM" id="SSF53300">
    <property type="entry name" value="vWA-like"/>
    <property type="match status" value="2"/>
</dbReference>
<feature type="transmembrane region" description="Helical" evidence="2">
    <location>
        <begin position="40"/>
        <end position="59"/>
    </location>
</feature>
<dbReference type="InterPro" id="IPR029062">
    <property type="entry name" value="Class_I_gatase-like"/>
</dbReference>
<feature type="compositionally biased region" description="Basic and acidic residues" evidence="1">
    <location>
        <begin position="872"/>
        <end position="903"/>
    </location>
</feature>
<protein>
    <submittedName>
        <fullName evidence="4">von Willebrand factor type A domain protein</fullName>
    </submittedName>
</protein>
<evidence type="ECO:0000259" key="3">
    <source>
        <dbReference type="PROSITE" id="PS50234"/>
    </source>
</evidence>
<feature type="transmembrane region" description="Helical" evidence="2">
    <location>
        <begin position="6"/>
        <end position="24"/>
    </location>
</feature>
<dbReference type="Pfam" id="PF00092">
    <property type="entry name" value="VWA"/>
    <property type="match status" value="1"/>
</dbReference>
<keyword evidence="5" id="KW-1185">Reference proteome</keyword>
<accession>A0A1U7M7G4</accession>
<comment type="caution">
    <text evidence="4">The sequence shown here is derived from an EMBL/GenBank/DDBJ whole genome shotgun (WGS) entry which is preliminary data.</text>
</comment>
<feature type="region of interest" description="Disordered" evidence="1">
    <location>
        <begin position="870"/>
        <end position="922"/>
    </location>
</feature>
<evidence type="ECO:0000313" key="4">
    <source>
        <dbReference type="EMBL" id="OLS03274.1"/>
    </source>
</evidence>
<dbReference type="InterPro" id="IPR002035">
    <property type="entry name" value="VWF_A"/>
</dbReference>
<dbReference type="Proteomes" id="UP000186112">
    <property type="component" value="Unassembled WGS sequence"/>
</dbReference>
<dbReference type="Gene3D" id="3.40.50.880">
    <property type="match status" value="1"/>
</dbReference>
<proteinExistence type="predicted"/>
<evidence type="ECO:0000256" key="2">
    <source>
        <dbReference type="SAM" id="Phobius"/>
    </source>
</evidence>
<dbReference type="SMART" id="SM00327">
    <property type="entry name" value="VWA"/>
    <property type="match status" value="2"/>
</dbReference>
<dbReference type="PANTHER" id="PTHR37947:SF2">
    <property type="entry name" value="VON WILLEBRAND FACTOR TYPE A"/>
    <property type="match status" value="1"/>
</dbReference>
<dbReference type="InterPro" id="IPR036465">
    <property type="entry name" value="vWFA_dom_sf"/>
</dbReference>
<dbReference type="AlphaFoldDB" id="A0A1U7M7G4"/>
<dbReference type="Pfam" id="PF13519">
    <property type="entry name" value="VWA_2"/>
    <property type="match status" value="1"/>
</dbReference>
<dbReference type="SUPFAM" id="SSF52317">
    <property type="entry name" value="Class I glutamine amidotransferase-like"/>
    <property type="match status" value="1"/>
</dbReference>